<organism evidence="2 3">
    <name type="scientific">Jatrophihabitans telluris</name>
    <dbReference type="NCBI Taxonomy" id="2038343"/>
    <lineage>
        <taxon>Bacteria</taxon>
        <taxon>Bacillati</taxon>
        <taxon>Actinomycetota</taxon>
        <taxon>Actinomycetes</taxon>
        <taxon>Jatrophihabitantales</taxon>
        <taxon>Jatrophihabitantaceae</taxon>
        <taxon>Jatrophihabitans</taxon>
    </lineage>
</organism>
<name>A0ABY4R3M5_9ACTN</name>
<evidence type="ECO:0000313" key="3">
    <source>
        <dbReference type="Proteomes" id="UP001056336"/>
    </source>
</evidence>
<evidence type="ECO:0000259" key="1">
    <source>
        <dbReference type="Pfam" id="PF05076"/>
    </source>
</evidence>
<feature type="domain" description="Suppressor of fused-like" evidence="1">
    <location>
        <begin position="34"/>
        <end position="181"/>
    </location>
</feature>
<accession>A0ABY4R3M5</accession>
<protein>
    <submittedName>
        <fullName evidence="2">Suppressor of fused domain protein</fullName>
    </submittedName>
</protein>
<dbReference type="RefSeq" id="WP_249773596.1">
    <property type="nucleotide sequence ID" value="NZ_CP097332.1"/>
</dbReference>
<proteinExistence type="predicted"/>
<sequence length="193" mass="20700">MPDDGGGVLAVVEAAYRQHFEVAPSRASVSFVGVEPIEILRYSEGDSDHYVSLGMARFPMADPSESIVDERTAPRAELHLIARGRPDRLWRNLAVLAAAPAVEGAVFSAGGRVDLGEPLATSSRCTGFVLVESTLGSVRYPGVADVQFLQAIPATANELAWSRIHSVEALLARWESASVDLEEIFRDAVPLDG</sequence>
<dbReference type="EMBL" id="CP097332">
    <property type="protein sequence ID" value="UQX89700.1"/>
    <property type="molecule type" value="Genomic_DNA"/>
</dbReference>
<dbReference type="Proteomes" id="UP001056336">
    <property type="component" value="Chromosome"/>
</dbReference>
<keyword evidence="3" id="KW-1185">Reference proteome</keyword>
<evidence type="ECO:0000313" key="2">
    <source>
        <dbReference type="EMBL" id="UQX89700.1"/>
    </source>
</evidence>
<reference evidence="2" key="1">
    <citation type="journal article" date="2018" name="Int. J. Syst. Evol. Microbiol.">
        <title>Jatrophihabitans telluris sp. nov., isolated from sediment soil of lava forest wetlands and the emended description of the genus Jatrophihabitans.</title>
        <authorList>
            <person name="Lee K.C."/>
            <person name="Suh M.K."/>
            <person name="Eom M.K."/>
            <person name="Kim K.K."/>
            <person name="Kim J.S."/>
            <person name="Kim D.S."/>
            <person name="Ko S.H."/>
            <person name="Shin Y.K."/>
            <person name="Lee J.S."/>
        </authorList>
    </citation>
    <scope>NUCLEOTIDE SEQUENCE</scope>
    <source>
        <strain evidence="2">N237</strain>
    </source>
</reference>
<dbReference type="Pfam" id="PF05076">
    <property type="entry name" value="SUFU"/>
    <property type="match status" value="1"/>
</dbReference>
<dbReference type="InterPro" id="IPR020941">
    <property type="entry name" value="SUFU-like_domain"/>
</dbReference>
<gene>
    <name evidence="2" type="ORF">M6D93_06780</name>
</gene>
<reference evidence="2" key="2">
    <citation type="submission" date="2022-05" db="EMBL/GenBank/DDBJ databases">
        <authorList>
            <person name="Kim J.-S."/>
            <person name="Lee K."/>
            <person name="Suh M."/>
            <person name="Eom M."/>
            <person name="Kim J.-S."/>
            <person name="Kim D.-S."/>
            <person name="Ko S.-H."/>
            <person name="Shin Y."/>
            <person name="Lee J.-S."/>
        </authorList>
    </citation>
    <scope>NUCLEOTIDE SEQUENCE</scope>
    <source>
        <strain evidence="2">N237</strain>
    </source>
</reference>